<dbReference type="InterPro" id="IPR001451">
    <property type="entry name" value="Hexapep"/>
</dbReference>
<reference evidence="1 2" key="1">
    <citation type="submission" date="2016-10" db="EMBL/GenBank/DDBJ databases">
        <authorList>
            <person name="de Groot N.N."/>
        </authorList>
    </citation>
    <scope>NUCLEOTIDE SEQUENCE [LARGE SCALE GENOMIC DNA]</scope>
    <source>
        <strain evidence="1 2">KH1P1</strain>
    </source>
</reference>
<dbReference type="InterPro" id="IPR050484">
    <property type="entry name" value="Transf_Hexapept/Carb_Anhydrase"/>
</dbReference>
<dbReference type="PANTHER" id="PTHR13061">
    <property type="entry name" value="DYNACTIN SUBUNIT P25"/>
    <property type="match status" value="1"/>
</dbReference>
<dbReference type="AlphaFoldDB" id="A0A1I0IPJ2"/>
<dbReference type="InterPro" id="IPR047324">
    <property type="entry name" value="LbH_gamma_CA-like"/>
</dbReference>
<dbReference type="OrthoDB" id="9803036at2"/>
<keyword evidence="1" id="KW-0808">Transferase</keyword>
<accession>A0A1I0IPJ2</accession>
<dbReference type="GO" id="GO:0016740">
    <property type="term" value="F:transferase activity"/>
    <property type="evidence" value="ECO:0007669"/>
    <property type="project" value="UniProtKB-KW"/>
</dbReference>
<dbReference type="Pfam" id="PF00132">
    <property type="entry name" value="Hexapep"/>
    <property type="match status" value="1"/>
</dbReference>
<gene>
    <name evidence="1" type="ORF">SAMN04487771_10962</name>
</gene>
<evidence type="ECO:0000313" key="2">
    <source>
        <dbReference type="Proteomes" id="UP000199820"/>
    </source>
</evidence>
<dbReference type="InterPro" id="IPR011004">
    <property type="entry name" value="Trimer_LpxA-like_sf"/>
</dbReference>
<dbReference type="Gene3D" id="2.160.10.10">
    <property type="entry name" value="Hexapeptide repeat proteins"/>
    <property type="match status" value="1"/>
</dbReference>
<evidence type="ECO:0000313" key="1">
    <source>
        <dbReference type="EMBL" id="SET99048.1"/>
    </source>
</evidence>
<dbReference type="PANTHER" id="PTHR13061:SF29">
    <property type="entry name" value="GAMMA CARBONIC ANHYDRASE-LIKE 1, MITOCHONDRIAL-RELATED"/>
    <property type="match status" value="1"/>
</dbReference>
<dbReference type="CDD" id="cd04645">
    <property type="entry name" value="LbH_gamma_CA_like"/>
    <property type="match status" value="1"/>
</dbReference>
<proteinExistence type="predicted"/>
<sequence>MVKKFKNNDPSVFIADGAQLIGDITLGHGASIWYNAVLRADLCPIRVGENTNIQDLCVLHGDSQYSIVLGDRVSVGHRSILHGCEVGDDSVIGMGSTILNGAKIGKNCLIGAGSLITKNTVIPDNTMAFGRPAKIVRTMTEKDIAYNEKNWKEYAMLAEEAVRDS</sequence>
<dbReference type="eggNOG" id="COG0663">
    <property type="taxonomic scope" value="Bacteria"/>
</dbReference>
<protein>
    <submittedName>
        <fullName evidence="1">Carbonic anhydrase or acetyltransferase, isoleucine patch superfamily</fullName>
    </submittedName>
</protein>
<organism evidence="1 2">
    <name type="scientific">[Clostridium] aminophilum</name>
    <dbReference type="NCBI Taxonomy" id="1526"/>
    <lineage>
        <taxon>Bacteria</taxon>
        <taxon>Bacillati</taxon>
        <taxon>Bacillota</taxon>
        <taxon>Clostridia</taxon>
        <taxon>Lachnospirales</taxon>
        <taxon>Lachnospiraceae</taxon>
    </lineage>
</organism>
<dbReference type="Proteomes" id="UP000199820">
    <property type="component" value="Unassembled WGS sequence"/>
</dbReference>
<dbReference type="EMBL" id="FOIL01000096">
    <property type="protein sequence ID" value="SET99048.1"/>
    <property type="molecule type" value="Genomic_DNA"/>
</dbReference>
<dbReference type="STRING" id="1526.SAMN02910262_02043"/>
<keyword evidence="2" id="KW-1185">Reference proteome</keyword>
<dbReference type="RefSeq" id="WP_074650801.1">
    <property type="nucleotide sequence ID" value="NZ_FOIL01000096.1"/>
</dbReference>
<name>A0A1I0IPJ2_9FIRM</name>
<dbReference type="SUPFAM" id="SSF51161">
    <property type="entry name" value="Trimeric LpxA-like enzymes"/>
    <property type="match status" value="1"/>
</dbReference>